<comment type="subunit">
    <text evidence="9">Type II secretion is composed of four main components: the outer membrane complex, the inner membrane complex, the cytoplasmic secretion ATPase and the periplasm-spanning pseudopilus.</text>
</comment>
<accession>A0A7G5IEF0</accession>
<evidence type="ECO:0000256" key="1">
    <source>
        <dbReference type="ARBA" id="ARBA00004377"/>
    </source>
</evidence>
<keyword evidence="12" id="KW-1185">Reference proteome</keyword>
<name>A0A7G5IEF0_9SPHN</name>
<comment type="function">
    <text evidence="9">Component of the type II secretion system required for the energy-dependent secretion of extracellular factors such as proteases and toxins from the periplasm.</text>
</comment>
<dbReference type="KEGG" id="sand:H3309_10025"/>
<evidence type="ECO:0000256" key="7">
    <source>
        <dbReference type="ARBA" id="ARBA00022989"/>
    </source>
</evidence>
<dbReference type="Proteomes" id="UP000515292">
    <property type="component" value="Chromosome"/>
</dbReference>
<protein>
    <recommendedName>
        <fullName evidence="9">Type II secretion system protein I</fullName>
        <shortName evidence="9">T2SS minor pseudopilin I</shortName>
    </recommendedName>
</protein>
<dbReference type="InterPro" id="IPR012902">
    <property type="entry name" value="N_methyl_site"/>
</dbReference>
<dbReference type="GO" id="GO:0015628">
    <property type="term" value="P:protein secretion by the type II secretion system"/>
    <property type="evidence" value="ECO:0007669"/>
    <property type="project" value="UniProtKB-UniRule"/>
</dbReference>
<evidence type="ECO:0000256" key="5">
    <source>
        <dbReference type="ARBA" id="ARBA00022519"/>
    </source>
</evidence>
<comment type="subcellular location">
    <subcellularLocation>
        <location evidence="1 9">Cell inner membrane</location>
        <topology evidence="1 9">Single-pass membrane protein</topology>
    </subcellularLocation>
</comment>
<sequence length="117" mass="12104">MRRANGFTLVEMLVALSLLAVVGLALANFQTLQLRGSSRIADAALASIEADNRAADLLLARTAPAVGEMRGTVVQAGRTLAWRVVTGAGPSGLLRSDVVVAAGSVPLARRTVLRARG</sequence>
<evidence type="ECO:0000313" key="12">
    <source>
        <dbReference type="Proteomes" id="UP000515292"/>
    </source>
</evidence>
<proteinExistence type="inferred from homology"/>
<dbReference type="SUPFAM" id="SSF54523">
    <property type="entry name" value="Pili subunits"/>
    <property type="match status" value="1"/>
</dbReference>
<keyword evidence="7" id="KW-1133">Transmembrane helix</keyword>
<dbReference type="AlphaFoldDB" id="A0A7G5IEF0"/>
<dbReference type="InterPro" id="IPR003413">
    <property type="entry name" value="T2SS_GspI_C"/>
</dbReference>
<evidence type="ECO:0000256" key="2">
    <source>
        <dbReference type="ARBA" id="ARBA00008358"/>
    </source>
</evidence>
<dbReference type="PANTHER" id="PTHR38779:SF2">
    <property type="entry name" value="TYPE II SECRETION SYSTEM PROTEIN I-RELATED"/>
    <property type="match status" value="1"/>
</dbReference>
<dbReference type="EMBL" id="CP059851">
    <property type="protein sequence ID" value="QMW21742.1"/>
    <property type="molecule type" value="Genomic_DNA"/>
</dbReference>
<gene>
    <name evidence="11" type="primary">gspI</name>
    <name evidence="11" type="ORF">H3309_10025</name>
</gene>
<evidence type="ECO:0000259" key="10">
    <source>
        <dbReference type="Pfam" id="PF02501"/>
    </source>
</evidence>
<keyword evidence="8" id="KW-0472">Membrane</keyword>
<evidence type="ECO:0000313" key="11">
    <source>
        <dbReference type="EMBL" id="QMW21742.1"/>
    </source>
</evidence>
<dbReference type="RefSeq" id="WP_182294588.1">
    <property type="nucleotide sequence ID" value="NZ_CP059851.1"/>
</dbReference>
<comment type="similarity">
    <text evidence="2 9">Belongs to the GSP I family.</text>
</comment>
<keyword evidence="5 9" id="KW-0997">Cell inner membrane</keyword>
<dbReference type="GO" id="GO:0015627">
    <property type="term" value="C:type II protein secretion system complex"/>
    <property type="evidence" value="ECO:0007669"/>
    <property type="project" value="UniProtKB-UniRule"/>
</dbReference>
<dbReference type="Gene3D" id="3.30.1300.30">
    <property type="entry name" value="GSPII I/J protein-like"/>
    <property type="match status" value="1"/>
</dbReference>
<dbReference type="InterPro" id="IPR045584">
    <property type="entry name" value="Pilin-like"/>
</dbReference>
<dbReference type="GO" id="GO:0005886">
    <property type="term" value="C:plasma membrane"/>
    <property type="evidence" value="ECO:0007669"/>
    <property type="project" value="UniProtKB-SubCell"/>
</dbReference>
<evidence type="ECO:0000256" key="8">
    <source>
        <dbReference type="ARBA" id="ARBA00023136"/>
    </source>
</evidence>
<reference evidence="11 12" key="1">
    <citation type="submission" date="2020-07" db="EMBL/GenBank/DDBJ databases">
        <title>Complete genome sequence for Sandaracinobacter sp. M6.</title>
        <authorList>
            <person name="Tang Y."/>
            <person name="Liu Q."/>
            <person name="Guo Z."/>
            <person name="Lei P."/>
            <person name="Huang B."/>
        </authorList>
    </citation>
    <scope>NUCLEOTIDE SEQUENCE [LARGE SCALE GENOMIC DNA]</scope>
    <source>
        <strain evidence="11 12">M6</strain>
    </source>
</reference>
<dbReference type="Pfam" id="PF07963">
    <property type="entry name" value="N_methyl"/>
    <property type="match status" value="1"/>
</dbReference>
<dbReference type="Pfam" id="PF02501">
    <property type="entry name" value="T2SSI"/>
    <property type="match status" value="1"/>
</dbReference>
<dbReference type="PANTHER" id="PTHR38779">
    <property type="entry name" value="TYPE II SECRETION SYSTEM PROTEIN I-RELATED"/>
    <property type="match status" value="1"/>
</dbReference>
<keyword evidence="4 9" id="KW-0488">Methylation</keyword>
<keyword evidence="6" id="KW-0812">Transmembrane</keyword>
<evidence type="ECO:0000256" key="6">
    <source>
        <dbReference type="ARBA" id="ARBA00022692"/>
    </source>
</evidence>
<organism evidence="11 12">
    <name type="scientific">Sandaracinobacteroides saxicola</name>
    <dbReference type="NCBI Taxonomy" id="2759707"/>
    <lineage>
        <taxon>Bacteria</taxon>
        <taxon>Pseudomonadati</taxon>
        <taxon>Pseudomonadota</taxon>
        <taxon>Alphaproteobacteria</taxon>
        <taxon>Sphingomonadales</taxon>
        <taxon>Sphingosinicellaceae</taxon>
        <taxon>Sandaracinobacteroides</taxon>
    </lineage>
</organism>
<evidence type="ECO:0000256" key="3">
    <source>
        <dbReference type="ARBA" id="ARBA00022475"/>
    </source>
</evidence>
<evidence type="ECO:0000256" key="4">
    <source>
        <dbReference type="ARBA" id="ARBA00022481"/>
    </source>
</evidence>
<evidence type="ECO:0000256" key="9">
    <source>
        <dbReference type="RuleBase" id="RU368030"/>
    </source>
</evidence>
<feature type="domain" description="Type II secretion system protein GspI C-terminal" evidence="10">
    <location>
        <begin position="42"/>
        <end position="112"/>
    </location>
</feature>
<dbReference type="NCBIfam" id="TIGR02532">
    <property type="entry name" value="IV_pilin_GFxxxE"/>
    <property type="match status" value="1"/>
</dbReference>
<dbReference type="InterPro" id="IPR010052">
    <property type="entry name" value="T2SS_protein-GspI"/>
</dbReference>
<keyword evidence="3" id="KW-1003">Cell membrane</keyword>
<comment type="PTM">
    <text evidence="9">Cleaved by prepilin peptidase.</text>
</comment>
<dbReference type="NCBIfam" id="TIGR01707">
    <property type="entry name" value="gspI"/>
    <property type="match status" value="1"/>
</dbReference>